<dbReference type="AlphaFoldDB" id="A0A7X4HG19"/>
<comment type="similarity">
    <text evidence="1 3">Belongs to the short-chain dehydrogenases/reductases (SDR) family.</text>
</comment>
<evidence type="ECO:0000256" key="3">
    <source>
        <dbReference type="RuleBase" id="RU000363"/>
    </source>
</evidence>
<evidence type="ECO:0000313" key="4">
    <source>
        <dbReference type="EMBL" id="MYN09862.1"/>
    </source>
</evidence>
<reference evidence="4 5" key="1">
    <citation type="submission" date="2019-12" db="EMBL/GenBank/DDBJ databases">
        <title>Novel species isolated from a subtropical stream in China.</title>
        <authorList>
            <person name="Lu H."/>
        </authorList>
    </citation>
    <scope>NUCLEOTIDE SEQUENCE [LARGE SCALE GENOMIC DNA]</scope>
    <source>
        <strain evidence="4 5">FT127W</strain>
    </source>
</reference>
<evidence type="ECO:0000313" key="5">
    <source>
        <dbReference type="Proteomes" id="UP000450676"/>
    </source>
</evidence>
<dbReference type="Proteomes" id="UP000450676">
    <property type="component" value="Unassembled WGS sequence"/>
</dbReference>
<evidence type="ECO:0000256" key="2">
    <source>
        <dbReference type="ARBA" id="ARBA00023002"/>
    </source>
</evidence>
<dbReference type="NCBIfam" id="NF006117">
    <property type="entry name" value="PRK08264.1-3"/>
    <property type="match status" value="1"/>
</dbReference>
<dbReference type="GO" id="GO:0016491">
    <property type="term" value="F:oxidoreductase activity"/>
    <property type="evidence" value="ECO:0007669"/>
    <property type="project" value="UniProtKB-KW"/>
</dbReference>
<dbReference type="PROSITE" id="PS00061">
    <property type="entry name" value="ADH_SHORT"/>
    <property type="match status" value="1"/>
</dbReference>
<dbReference type="Gene3D" id="3.40.50.720">
    <property type="entry name" value="NAD(P)-binding Rossmann-like Domain"/>
    <property type="match status" value="1"/>
</dbReference>
<dbReference type="NCBIfam" id="NF006119">
    <property type="entry name" value="PRK08264.1-5"/>
    <property type="match status" value="1"/>
</dbReference>
<gene>
    <name evidence="4" type="ORF">GTP77_21310</name>
</gene>
<keyword evidence="2" id="KW-0560">Oxidoreductase</keyword>
<protein>
    <submittedName>
        <fullName evidence="4">SDR family oxidoreductase</fullName>
    </submittedName>
</protein>
<dbReference type="PANTHER" id="PTHR43391">
    <property type="entry name" value="RETINOL DEHYDROGENASE-RELATED"/>
    <property type="match status" value="1"/>
</dbReference>
<dbReference type="SUPFAM" id="SSF51735">
    <property type="entry name" value="NAD(P)-binding Rossmann-fold domains"/>
    <property type="match status" value="1"/>
</dbReference>
<dbReference type="GO" id="GO:0005829">
    <property type="term" value="C:cytosol"/>
    <property type="evidence" value="ECO:0007669"/>
    <property type="project" value="TreeGrafter"/>
</dbReference>
<evidence type="ECO:0000256" key="1">
    <source>
        <dbReference type="ARBA" id="ARBA00006484"/>
    </source>
</evidence>
<name>A0A7X4HG19_9BURK</name>
<dbReference type="InterPro" id="IPR036291">
    <property type="entry name" value="NAD(P)-bd_dom_sf"/>
</dbReference>
<proteinExistence type="inferred from homology"/>
<keyword evidence="5" id="KW-1185">Reference proteome</keyword>
<dbReference type="PRINTS" id="PR00081">
    <property type="entry name" value="GDHRDH"/>
</dbReference>
<dbReference type="RefSeq" id="WP_161074160.1">
    <property type="nucleotide sequence ID" value="NZ_CP086370.1"/>
</dbReference>
<organism evidence="4 5">
    <name type="scientific">Pseudoduganella aquatica</name>
    <dbReference type="NCBI Taxonomy" id="2660641"/>
    <lineage>
        <taxon>Bacteria</taxon>
        <taxon>Pseudomonadati</taxon>
        <taxon>Pseudomonadota</taxon>
        <taxon>Betaproteobacteria</taxon>
        <taxon>Burkholderiales</taxon>
        <taxon>Oxalobacteraceae</taxon>
        <taxon>Telluria group</taxon>
        <taxon>Pseudoduganella</taxon>
    </lineage>
</organism>
<sequence length="237" mass="24185">MNFKDSVVLVTGANRGLGLALAKAALAAGARKVYAAARNPASVTLPGVTPIKLDVTSEADIAAAVQAIPDLTILINNAGIFTGSDITTPGSADAVRRELETNFFGPMALSVAFAPALKANGGGAIVNVLSALSWLSFASSGTYSVSKSAAWALTNGLRGELREQNTQVLAAHMGYMDTDMTHGLDAPKSAPADIAHAIVTALEAGEDEVLTDEISKQVKQGLGAPRGAYLGEPRAAA</sequence>
<dbReference type="EMBL" id="WWCU01000028">
    <property type="protein sequence ID" value="MYN09862.1"/>
    <property type="molecule type" value="Genomic_DNA"/>
</dbReference>
<dbReference type="PANTHER" id="PTHR43391:SF91">
    <property type="entry name" value="OS04G0390700 PROTEIN"/>
    <property type="match status" value="1"/>
</dbReference>
<comment type="caution">
    <text evidence="4">The sequence shown here is derived from an EMBL/GenBank/DDBJ whole genome shotgun (WGS) entry which is preliminary data.</text>
</comment>
<dbReference type="Pfam" id="PF00106">
    <property type="entry name" value="adh_short"/>
    <property type="match status" value="1"/>
</dbReference>
<dbReference type="PRINTS" id="PR00080">
    <property type="entry name" value="SDRFAMILY"/>
</dbReference>
<dbReference type="InterPro" id="IPR002347">
    <property type="entry name" value="SDR_fam"/>
</dbReference>
<accession>A0A7X4HG19</accession>
<dbReference type="InterPro" id="IPR020904">
    <property type="entry name" value="Sc_DH/Rdtase_CS"/>
</dbReference>